<dbReference type="GO" id="GO:0016491">
    <property type="term" value="F:oxidoreductase activity"/>
    <property type="evidence" value="ECO:0007669"/>
    <property type="project" value="UniProtKB-KW"/>
</dbReference>
<dbReference type="Proteomes" id="UP001139035">
    <property type="component" value="Unassembled WGS sequence"/>
</dbReference>
<keyword evidence="4" id="KW-1185">Reference proteome</keyword>
<sequence length="435" mass="47416">MPRERSDAMDSYVSPIAPGRSYYQDTVERPRHPRLDQRVETDVLVVGGGFTGLSAAIHLARAGVDVTLVEAHRLGDGASGRNGGQMGTGQRIWPGEVEALYGFERSKALFDLAEEAKAHLFEFIAANGIDADLRMGQLSVVHKRSYVPEYRGQVEALKARYGYRSVAFMDAGETAERLGSRRYFGGIRDGGTGHVNPLKLLVGLAHVATASGARIFEETKILSTRRENGRTVAATARGEIRAERILYAVNAYGPGLDKAIDAHVMPIGSFIGATEPLPDSAGVLPGGEACDDSRFVVRYFRKSVDNRLLFGGREAYTSEAGDITRHIRKQIAEVYPHLKGVRLTHAWGGSVGITMQRLPFVRTLSPGVTTIGGFSGHGVMLANFAGRLYAERIVGNRDRLAEFEALDIPSFPGGSRLRAPLLFLAMTWFSLRDKI</sequence>
<gene>
    <name evidence="3" type="ORF">LZD57_11685</name>
</gene>
<evidence type="ECO:0000259" key="2">
    <source>
        <dbReference type="Pfam" id="PF01266"/>
    </source>
</evidence>
<dbReference type="Pfam" id="PF01266">
    <property type="entry name" value="DAO"/>
    <property type="match status" value="1"/>
</dbReference>
<evidence type="ECO:0000313" key="3">
    <source>
        <dbReference type="EMBL" id="MCE7028651.1"/>
    </source>
</evidence>
<reference evidence="3" key="1">
    <citation type="submission" date="2022-01" db="EMBL/GenBank/DDBJ databases">
        <title>Jiella avicenniae sp. nov., a novel endophytic bacterium isolated from bark of Avicennia marina.</title>
        <authorList>
            <person name="Tuo L."/>
        </authorList>
    </citation>
    <scope>NUCLEOTIDE SEQUENCE</scope>
    <source>
        <strain evidence="3">CBK1P-4</strain>
    </source>
</reference>
<keyword evidence="1" id="KW-0560">Oxidoreductase</keyword>
<dbReference type="InterPro" id="IPR036188">
    <property type="entry name" value="FAD/NAD-bd_sf"/>
</dbReference>
<proteinExistence type="predicted"/>
<dbReference type="PANTHER" id="PTHR13847">
    <property type="entry name" value="SARCOSINE DEHYDROGENASE-RELATED"/>
    <property type="match status" value="1"/>
</dbReference>
<evidence type="ECO:0000256" key="1">
    <source>
        <dbReference type="ARBA" id="ARBA00023002"/>
    </source>
</evidence>
<dbReference type="PANTHER" id="PTHR13847:SF281">
    <property type="entry name" value="FAD DEPENDENT OXIDOREDUCTASE DOMAIN-CONTAINING PROTEIN"/>
    <property type="match status" value="1"/>
</dbReference>
<organism evidence="3 4">
    <name type="scientific">Jiella avicenniae</name>
    <dbReference type="NCBI Taxonomy" id="2907202"/>
    <lineage>
        <taxon>Bacteria</taxon>
        <taxon>Pseudomonadati</taxon>
        <taxon>Pseudomonadota</taxon>
        <taxon>Alphaproteobacteria</taxon>
        <taxon>Hyphomicrobiales</taxon>
        <taxon>Aurantimonadaceae</taxon>
        <taxon>Jiella</taxon>
    </lineage>
</organism>
<dbReference type="PRINTS" id="PR00469">
    <property type="entry name" value="PNDRDTASEII"/>
</dbReference>
<dbReference type="SUPFAM" id="SSF51905">
    <property type="entry name" value="FAD/NAD(P)-binding domain"/>
    <property type="match status" value="1"/>
</dbReference>
<dbReference type="EMBL" id="JAJUWU010000010">
    <property type="protein sequence ID" value="MCE7028651.1"/>
    <property type="molecule type" value="Genomic_DNA"/>
</dbReference>
<protein>
    <submittedName>
        <fullName evidence="3">FAD-binding oxidoreductase</fullName>
    </submittedName>
</protein>
<dbReference type="InterPro" id="IPR006076">
    <property type="entry name" value="FAD-dep_OxRdtase"/>
</dbReference>
<feature type="domain" description="FAD dependent oxidoreductase" evidence="2">
    <location>
        <begin position="42"/>
        <end position="392"/>
    </location>
</feature>
<dbReference type="AlphaFoldDB" id="A0A9X1P1Y7"/>
<dbReference type="Gene3D" id="3.50.50.60">
    <property type="entry name" value="FAD/NAD(P)-binding domain"/>
    <property type="match status" value="1"/>
</dbReference>
<evidence type="ECO:0000313" key="4">
    <source>
        <dbReference type="Proteomes" id="UP001139035"/>
    </source>
</evidence>
<accession>A0A9X1P1Y7</accession>
<dbReference type="GO" id="GO:0005737">
    <property type="term" value="C:cytoplasm"/>
    <property type="evidence" value="ECO:0007669"/>
    <property type="project" value="TreeGrafter"/>
</dbReference>
<dbReference type="Gene3D" id="3.30.9.10">
    <property type="entry name" value="D-Amino Acid Oxidase, subunit A, domain 2"/>
    <property type="match status" value="1"/>
</dbReference>
<comment type="caution">
    <text evidence="3">The sequence shown here is derived from an EMBL/GenBank/DDBJ whole genome shotgun (WGS) entry which is preliminary data.</text>
</comment>
<name>A0A9X1P1Y7_9HYPH</name>